<reference evidence="1" key="2">
    <citation type="journal article" date="2015" name="Fish Shellfish Immunol.">
        <title>Early steps in the European eel (Anguilla anguilla)-Vibrio vulnificus interaction in the gills: Role of the RtxA13 toxin.</title>
        <authorList>
            <person name="Callol A."/>
            <person name="Pajuelo D."/>
            <person name="Ebbesson L."/>
            <person name="Teles M."/>
            <person name="MacKenzie S."/>
            <person name="Amaro C."/>
        </authorList>
    </citation>
    <scope>NUCLEOTIDE SEQUENCE</scope>
</reference>
<reference evidence="1" key="1">
    <citation type="submission" date="2014-11" db="EMBL/GenBank/DDBJ databases">
        <authorList>
            <person name="Amaro Gonzalez C."/>
        </authorList>
    </citation>
    <scope>NUCLEOTIDE SEQUENCE</scope>
</reference>
<proteinExistence type="predicted"/>
<dbReference type="EMBL" id="GBXM01077221">
    <property type="protein sequence ID" value="JAH31356.1"/>
    <property type="molecule type" value="Transcribed_RNA"/>
</dbReference>
<evidence type="ECO:0000313" key="1">
    <source>
        <dbReference type="EMBL" id="JAH31356.1"/>
    </source>
</evidence>
<accession>A0A0E9RQC3</accession>
<name>A0A0E9RQC3_ANGAN</name>
<sequence>MVHAEVESPGSESKSPPQYIVLITWIS</sequence>
<organism evidence="1">
    <name type="scientific">Anguilla anguilla</name>
    <name type="common">European freshwater eel</name>
    <name type="synonym">Muraena anguilla</name>
    <dbReference type="NCBI Taxonomy" id="7936"/>
    <lineage>
        <taxon>Eukaryota</taxon>
        <taxon>Metazoa</taxon>
        <taxon>Chordata</taxon>
        <taxon>Craniata</taxon>
        <taxon>Vertebrata</taxon>
        <taxon>Euteleostomi</taxon>
        <taxon>Actinopterygii</taxon>
        <taxon>Neopterygii</taxon>
        <taxon>Teleostei</taxon>
        <taxon>Anguilliformes</taxon>
        <taxon>Anguillidae</taxon>
        <taxon>Anguilla</taxon>
    </lineage>
</organism>
<dbReference type="AlphaFoldDB" id="A0A0E9RQC3"/>
<protein>
    <submittedName>
        <fullName evidence="1">Uncharacterized protein</fullName>
    </submittedName>
</protein>